<keyword evidence="3" id="KW-1185">Reference proteome</keyword>
<evidence type="ECO:0000313" key="2">
    <source>
        <dbReference type="EMBL" id="KAK2864818.1"/>
    </source>
</evidence>
<dbReference type="Proteomes" id="UP001187315">
    <property type="component" value="Unassembled WGS sequence"/>
</dbReference>
<organism evidence="2 3">
    <name type="scientific">Tachysurus vachellii</name>
    <name type="common">Darkbarbel catfish</name>
    <name type="synonym">Pelteobagrus vachellii</name>
    <dbReference type="NCBI Taxonomy" id="175792"/>
    <lineage>
        <taxon>Eukaryota</taxon>
        <taxon>Metazoa</taxon>
        <taxon>Chordata</taxon>
        <taxon>Craniata</taxon>
        <taxon>Vertebrata</taxon>
        <taxon>Euteleostomi</taxon>
        <taxon>Actinopterygii</taxon>
        <taxon>Neopterygii</taxon>
        <taxon>Teleostei</taxon>
        <taxon>Ostariophysi</taxon>
        <taxon>Siluriformes</taxon>
        <taxon>Bagridae</taxon>
        <taxon>Tachysurus</taxon>
    </lineage>
</organism>
<feature type="region of interest" description="Disordered" evidence="1">
    <location>
        <begin position="29"/>
        <end position="94"/>
    </location>
</feature>
<proteinExistence type="predicted"/>
<dbReference type="EMBL" id="JAVHJS010000003">
    <property type="protein sequence ID" value="KAK2864818.1"/>
    <property type="molecule type" value="Genomic_DNA"/>
</dbReference>
<feature type="compositionally biased region" description="Low complexity" evidence="1">
    <location>
        <begin position="77"/>
        <end position="90"/>
    </location>
</feature>
<accession>A0AA88NTZ8</accession>
<evidence type="ECO:0000256" key="1">
    <source>
        <dbReference type="SAM" id="MobiDB-lite"/>
    </source>
</evidence>
<protein>
    <submittedName>
        <fullName evidence="2">Uncharacterized protein</fullName>
    </submittedName>
</protein>
<comment type="caution">
    <text evidence="2">The sequence shown here is derived from an EMBL/GenBank/DDBJ whole genome shotgun (WGS) entry which is preliminary data.</text>
</comment>
<evidence type="ECO:0000313" key="3">
    <source>
        <dbReference type="Proteomes" id="UP001187315"/>
    </source>
</evidence>
<feature type="compositionally biased region" description="Polar residues" evidence="1">
    <location>
        <begin position="55"/>
        <end position="68"/>
    </location>
</feature>
<reference evidence="2" key="1">
    <citation type="submission" date="2023-08" db="EMBL/GenBank/DDBJ databases">
        <title>Pelteobagrus vachellii genome.</title>
        <authorList>
            <person name="Liu H."/>
        </authorList>
    </citation>
    <scope>NUCLEOTIDE SEQUENCE</scope>
    <source>
        <strain evidence="2">PRFRI_2022a</strain>
        <tissue evidence="2">Muscle</tissue>
    </source>
</reference>
<sequence length="138" mass="15629">MPFNSRKAFRRRHVYTNSVKWSCGHISISPEPSCGQRERSDSLRSSWDSIMSEGSMDSPNFNRRNAFSYTERERSDSAISSSNSINSEGSMDPLWNFKNRSALFRLDHCGISDERSAALNSSLRSNPSHPHPCRHSCG</sequence>
<gene>
    <name evidence="2" type="ORF">Q7C36_003972</name>
</gene>
<name>A0AA88NTZ8_TACVA</name>
<dbReference type="AlphaFoldDB" id="A0AA88NTZ8"/>